<organism evidence="2">
    <name type="scientific">freshwater metagenome</name>
    <dbReference type="NCBI Taxonomy" id="449393"/>
    <lineage>
        <taxon>unclassified sequences</taxon>
        <taxon>metagenomes</taxon>
        <taxon>ecological metagenomes</taxon>
    </lineage>
</organism>
<feature type="transmembrane region" description="Helical" evidence="1">
    <location>
        <begin position="57"/>
        <end position="77"/>
    </location>
</feature>
<feature type="transmembrane region" description="Helical" evidence="1">
    <location>
        <begin position="312"/>
        <end position="332"/>
    </location>
</feature>
<feature type="transmembrane region" description="Helical" evidence="1">
    <location>
        <begin position="130"/>
        <end position="149"/>
    </location>
</feature>
<keyword evidence="1" id="KW-0812">Transmembrane</keyword>
<dbReference type="EMBL" id="CAEZVD010000112">
    <property type="protein sequence ID" value="CAB4626185.1"/>
    <property type="molecule type" value="Genomic_DNA"/>
</dbReference>
<gene>
    <name evidence="2" type="ORF">UFOPK1909_00897</name>
</gene>
<feature type="transmembrane region" description="Helical" evidence="1">
    <location>
        <begin position="97"/>
        <end position="123"/>
    </location>
</feature>
<protein>
    <submittedName>
        <fullName evidence="2">Unannotated protein</fullName>
    </submittedName>
</protein>
<accession>A0A6J6INZ9</accession>
<keyword evidence="1" id="KW-1133">Transmembrane helix</keyword>
<reference evidence="2" key="1">
    <citation type="submission" date="2020-05" db="EMBL/GenBank/DDBJ databases">
        <authorList>
            <person name="Chiriac C."/>
            <person name="Salcher M."/>
            <person name="Ghai R."/>
            <person name="Kavagutti S V."/>
        </authorList>
    </citation>
    <scope>NUCLEOTIDE SEQUENCE</scope>
</reference>
<keyword evidence="1" id="KW-0472">Membrane</keyword>
<sequence length="357" mass="37927">MLADPGLPLQSARLETWQLLLGGETFGFSLPFIGQISGWIAVPFVILAILSLLTKRWSVAVVIWLAALVTLCASWLLNQISFAAVGVGSTTRSNDFVLGSPAVMLSIFGLLVAVAAAITLSAFKTRRARALIGFALALISIMPSSVLALTTNPQVQFTDGRVVPSIIAAEASQGSLLKTLVINPEITKDGSIAFGAELVTGDGVQLEDVSLSYRFALASIKEKQFGQYQAISQLVADLASANGNDLQEAIDKIGVGYVLVPDQSSSIASQLAISLDSVKELESVGSTDFGRLWRVKSPNQNMLDDATTEQSLWSITKAIQLIILLGFVLLALPTSNQRRRVSGDSQIFVGSGDESND</sequence>
<name>A0A6J6INZ9_9ZZZZ</name>
<dbReference type="AlphaFoldDB" id="A0A6J6INZ9"/>
<proteinExistence type="predicted"/>
<feature type="transmembrane region" description="Helical" evidence="1">
    <location>
        <begin position="28"/>
        <end position="50"/>
    </location>
</feature>
<evidence type="ECO:0000313" key="2">
    <source>
        <dbReference type="EMBL" id="CAB4626185.1"/>
    </source>
</evidence>
<evidence type="ECO:0000256" key="1">
    <source>
        <dbReference type="SAM" id="Phobius"/>
    </source>
</evidence>